<keyword evidence="5 8" id="KW-1133">Transmembrane helix</keyword>
<dbReference type="GO" id="GO:0005886">
    <property type="term" value="C:plasma membrane"/>
    <property type="evidence" value="ECO:0007669"/>
    <property type="project" value="UniProtKB-SubCell"/>
</dbReference>
<protein>
    <recommendedName>
        <fullName evidence="9">Pycsar effector protein domain-containing protein</fullName>
    </recommendedName>
</protein>
<comment type="subcellular location">
    <subcellularLocation>
        <location evidence="1">Cell membrane</location>
    </subcellularLocation>
</comment>
<feature type="transmembrane region" description="Helical" evidence="8">
    <location>
        <begin position="71"/>
        <end position="93"/>
    </location>
</feature>
<accession>A0A2P1PWA8</accession>
<keyword evidence="6" id="KW-0051">Antiviral defense</keyword>
<dbReference type="GO" id="GO:0051607">
    <property type="term" value="P:defense response to virus"/>
    <property type="evidence" value="ECO:0007669"/>
    <property type="project" value="UniProtKB-KW"/>
</dbReference>
<reference evidence="10 11" key="1">
    <citation type="submission" date="2018-03" db="EMBL/GenBank/DDBJ databases">
        <title>Ahniella affigens gen. nov., sp. nov., a gammaproteobacterium isolated from sandy soil near a stream.</title>
        <authorList>
            <person name="Ko Y."/>
            <person name="Kim J.-H."/>
        </authorList>
    </citation>
    <scope>NUCLEOTIDE SEQUENCE [LARGE SCALE GENOMIC DNA]</scope>
    <source>
        <strain evidence="10 11">D13</strain>
    </source>
</reference>
<evidence type="ECO:0000256" key="1">
    <source>
        <dbReference type="ARBA" id="ARBA00004236"/>
    </source>
</evidence>
<keyword evidence="2" id="KW-1003">Cell membrane</keyword>
<keyword evidence="7 8" id="KW-0472">Membrane</keyword>
<dbReference type="KEGG" id="xba:C7S18_18950"/>
<evidence type="ECO:0000256" key="6">
    <source>
        <dbReference type="ARBA" id="ARBA00023118"/>
    </source>
</evidence>
<gene>
    <name evidence="10" type="ORF">C7S18_18950</name>
</gene>
<organism evidence="10 11">
    <name type="scientific">Ahniella affigens</name>
    <dbReference type="NCBI Taxonomy" id="2021234"/>
    <lineage>
        <taxon>Bacteria</taxon>
        <taxon>Pseudomonadati</taxon>
        <taxon>Pseudomonadota</taxon>
        <taxon>Gammaproteobacteria</taxon>
        <taxon>Lysobacterales</taxon>
        <taxon>Rhodanobacteraceae</taxon>
        <taxon>Ahniella</taxon>
    </lineage>
</organism>
<evidence type="ECO:0000256" key="3">
    <source>
        <dbReference type="ARBA" id="ARBA00022692"/>
    </source>
</evidence>
<evidence type="ECO:0000256" key="2">
    <source>
        <dbReference type="ARBA" id="ARBA00022475"/>
    </source>
</evidence>
<evidence type="ECO:0000256" key="4">
    <source>
        <dbReference type="ARBA" id="ARBA00022741"/>
    </source>
</evidence>
<dbReference type="Pfam" id="PF18967">
    <property type="entry name" value="PycTM"/>
    <property type="match status" value="1"/>
</dbReference>
<keyword evidence="3 8" id="KW-0812">Transmembrane</keyword>
<evidence type="ECO:0000259" key="9">
    <source>
        <dbReference type="Pfam" id="PF18967"/>
    </source>
</evidence>
<dbReference type="EMBL" id="CP027860">
    <property type="protein sequence ID" value="AVP99119.1"/>
    <property type="molecule type" value="Genomic_DNA"/>
</dbReference>
<keyword evidence="11" id="KW-1185">Reference proteome</keyword>
<sequence length="190" mass="21098">MSTEQPSTSDSIAGPFLGVVERNTADNLLRTCQQHHVQMSTLADTKANIIITVSSIVMSLALGRLNDPTLMASAATLLVFTLLALLLAILAVLPKFRRFKQPDGPLPSDFNLFFFGHFSGLNLDRFEREVASQLDNDGRIYRAMTRDVYGLGTYLAVYKYPYLRWSYLFFLSGFIVAAVVQGLVLLQPVS</sequence>
<evidence type="ECO:0000256" key="5">
    <source>
        <dbReference type="ARBA" id="ARBA00022989"/>
    </source>
</evidence>
<keyword evidence="4" id="KW-0547">Nucleotide-binding</keyword>
<feature type="transmembrane region" description="Helical" evidence="8">
    <location>
        <begin position="167"/>
        <end position="186"/>
    </location>
</feature>
<evidence type="ECO:0000313" key="10">
    <source>
        <dbReference type="EMBL" id="AVP99119.1"/>
    </source>
</evidence>
<evidence type="ECO:0000313" key="11">
    <source>
        <dbReference type="Proteomes" id="UP000241074"/>
    </source>
</evidence>
<dbReference type="Proteomes" id="UP000241074">
    <property type="component" value="Chromosome"/>
</dbReference>
<dbReference type="GO" id="GO:0000166">
    <property type="term" value="F:nucleotide binding"/>
    <property type="evidence" value="ECO:0007669"/>
    <property type="project" value="UniProtKB-KW"/>
</dbReference>
<dbReference type="InterPro" id="IPR043760">
    <property type="entry name" value="PycTM_dom"/>
</dbReference>
<name>A0A2P1PWA8_9GAMM</name>
<feature type="domain" description="Pycsar effector protein" evidence="9">
    <location>
        <begin position="28"/>
        <end position="185"/>
    </location>
</feature>
<dbReference type="RefSeq" id="WP_106893038.1">
    <property type="nucleotide sequence ID" value="NZ_CP027860.1"/>
</dbReference>
<reference evidence="10 11" key="2">
    <citation type="submission" date="2018-03" db="EMBL/GenBank/DDBJ databases">
        <authorList>
            <person name="Keele B.F."/>
        </authorList>
    </citation>
    <scope>NUCLEOTIDE SEQUENCE [LARGE SCALE GENOMIC DNA]</scope>
    <source>
        <strain evidence="10 11">D13</strain>
    </source>
</reference>
<evidence type="ECO:0000256" key="8">
    <source>
        <dbReference type="SAM" id="Phobius"/>
    </source>
</evidence>
<dbReference type="OrthoDB" id="338959at2"/>
<proteinExistence type="predicted"/>
<evidence type="ECO:0000256" key="7">
    <source>
        <dbReference type="ARBA" id="ARBA00023136"/>
    </source>
</evidence>
<dbReference type="AlphaFoldDB" id="A0A2P1PWA8"/>